<gene>
    <name evidence="11" type="ORF">CBI31_09345</name>
</gene>
<evidence type="ECO:0000313" key="12">
    <source>
        <dbReference type="Proteomes" id="UP000197528"/>
    </source>
</evidence>
<dbReference type="Proteomes" id="UP000197528">
    <property type="component" value="Unassembled WGS sequence"/>
</dbReference>
<accession>A0A254Q1Y1</accession>
<dbReference type="CDD" id="cd16833">
    <property type="entry name" value="YfiH"/>
    <property type="match status" value="1"/>
</dbReference>
<evidence type="ECO:0000256" key="1">
    <source>
        <dbReference type="ARBA" id="ARBA00000553"/>
    </source>
</evidence>
<comment type="catalytic activity">
    <reaction evidence="9">
        <text>S-methyl-5'-thioadenosine + phosphate = 5-(methylsulfanyl)-alpha-D-ribose 1-phosphate + adenine</text>
        <dbReference type="Rhea" id="RHEA:11852"/>
        <dbReference type="ChEBI" id="CHEBI:16708"/>
        <dbReference type="ChEBI" id="CHEBI:17509"/>
        <dbReference type="ChEBI" id="CHEBI:43474"/>
        <dbReference type="ChEBI" id="CHEBI:58533"/>
        <dbReference type="EC" id="2.4.2.28"/>
    </reaction>
    <physiologicalReaction direction="left-to-right" evidence="9">
        <dbReference type="Rhea" id="RHEA:11853"/>
    </physiologicalReaction>
</comment>
<keyword evidence="3" id="KW-0808">Transferase</keyword>
<reference evidence="11 12" key="1">
    <citation type="submission" date="2017-05" db="EMBL/GenBank/DDBJ databases">
        <title>Genome of Polynucleobacter sp. MWH-Feld-100.</title>
        <authorList>
            <person name="Hahn M.W."/>
        </authorList>
    </citation>
    <scope>NUCLEOTIDE SEQUENCE [LARGE SCALE GENOMIC DNA]</scope>
    <source>
        <strain evidence="11 12">MWH-Feld-100</strain>
    </source>
</reference>
<dbReference type="SUPFAM" id="SSF64438">
    <property type="entry name" value="CNF1/YfiH-like putative cysteine hydrolases"/>
    <property type="match status" value="1"/>
</dbReference>
<dbReference type="PANTHER" id="PTHR30616:SF2">
    <property type="entry name" value="PURINE NUCLEOSIDE PHOSPHORYLASE LACC1"/>
    <property type="match status" value="1"/>
</dbReference>
<dbReference type="GO" id="GO:0016787">
    <property type="term" value="F:hydrolase activity"/>
    <property type="evidence" value="ECO:0007669"/>
    <property type="project" value="UniProtKB-KW"/>
</dbReference>
<dbReference type="InterPro" id="IPR003730">
    <property type="entry name" value="Cu_polyphenol_OxRdtase"/>
</dbReference>
<evidence type="ECO:0000256" key="9">
    <source>
        <dbReference type="ARBA" id="ARBA00049893"/>
    </source>
</evidence>
<evidence type="ECO:0000313" key="11">
    <source>
        <dbReference type="EMBL" id="OWS68917.1"/>
    </source>
</evidence>
<evidence type="ECO:0000256" key="2">
    <source>
        <dbReference type="ARBA" id="ARBA00007353"/>
    </source>
</evidence>
<evidence type="ECO:0000256" key="5">
    <source>
        <dbReference type="ARBA" id="ARBA00022801"/>
    </source>
</evidence>
<protein>
    <recommendedName>
        <fullName evidence="10">Purine nucleoside phosphorylase</fullName>
    </recommendedName>
</protein>
<dbReference type="Gene3D" id="3.60.140.10">
    <property type="entry name" value="CNF1/YfiH-like putative cysteine hydrolases"/>
    <property type="match status" value="1"/>
</dbReference>
<proteinExistence type="inferred from homology"/>
<dbReference type="RefSeq" id="WP_088526139.1">
    <property type="nucleotide sequence ID" value="NZ_NGUP01000005.1"/>
</dbReference>
<dbReference type="Pfam" id="PF02578">
    <property type="entry name" value="Cu-oxidase_4"/>
    <property type="match status" value="1"/>
</dbReference>
<dbReference type="GO" id="GO:0017061">
    <property type="term" value="F:S-methyl-5-thioadenosine phosphorylase activity"/>
    <property type="evidence" value="ECO:0007669"/>
    <property type="project" value="UniProtKB-EC"/>
</dbReference>
<evidence type="ECO:0000256" key="3">
    <source>
        <dbReference type="ARBA" id="ARBA00022679"/>
    </source>
</evidence>
<dbReference type="InterPro" id="IPR011324">
    <property type="entry name" value="Cytotoxic_necrot_fac-like_cat"/>
</dbReference>
<dbReference type="OrthoDB" id="4279at2"/>
<keyword evidence="6" id="KW-0862">Zinc</keyword>
<name>A0A254Q1Y1_9BURK</name>
<dbReference type="PANTHER" id="PTHR30616">
    <property type="entry name" value="UNCHARACTERIZED PROTEIN YFIH"/>
    <property type="match status" value="1"/>
</dbReference>
<comment type="catalytic activity">
    <reaction evidence="8">
        <text>adenosine + phosphate = alpha-D-ribose 1-phosphate + adenine</text>
        <dbReference type="Rhea" id="RHEA:27642"/>
        <dbReference type="ChEBI" id="CHEBI:16335"/>
        <dbReference type="ChEBI" id="CHEBI:16708"/>
        <dbReference type="ChEBI" id="CHEBI:43474"/>
        <dbReference type="ChEBI" id="CHEBI:57720"/>
        <dbReference type="EC" id="2.4.2.1"/>
    </reaction>
    <physiologicalReaction direction="left-to-right" evidence="8">
        <dbReference type="Rhea" id="RHEA:27643"/>
    </physiologicalReaction>
</comment>
<evidence type="ECO:0000256" key="8">
    <source>
        <dbReference type="ARBA" id="ARBA00048968"/>
    </source>
</evidence>
<evidence type="ECO:0000256" key="6">
    <source>
        <dbReference type="ARBA" id="ARBA00022833"/>
    </source>
</evidence>
<comment type="catalytic activity">
    <reaction evidence="7">
        <text>adenosine + H2O + H(+) = inosine + NH4(+)</text>
        <dbReference type="Rhea" id="RHEA:24408"/>
        <dbReference type="ChEBI" id="CHEBI:15377"/>
        <dbReference type="ChEBI" id="CHEBI:15378"/>
        <dbReference type="ChEBI" id="CHEBI:16335"/>
        <dbReference type="ChEBI" id="CHEBI:17596"/>
        <dbReference type="ChEBI" id="CHEBI:28938"/>
        <dbReference type="EC" id="3.5.4.4"/>
    </reaction>
    <physiologicalReaction direction="left-to-right" evidence="7">
        <dbReference type="Rhea" id="RHEA:24409"/>
    </physiologicalReaction>
</comment>
<dbReference type="NCBIfam" id="TIGR00726">
    <property type="entry name" value="peptidoglycan editing factor PgeF"/>
    <property type="match status" value="1"/>
</dbReference>
<keyword evidence="5" id="KW-0378">Hydrolase</keyword>
<organism evidence="11 12">
    <name type="scientific">Polynucleobacter campilacus</name>
    <dbReference type="NCBI Taxonomy" id="1743163"/>
    <lineage>
        <taxon>Bacteria</taxon>
        <taxon>Pseudomonadati</taxon>
        <taxon>Pseudomonadota</taxon>
        <taxon>Betaproteobacteria</taxon>
        <taxon>Burkholderiales</taxon>
        <taxon>Burkholderiaceae</taxon>
        <taxon>Polynucleobacter</taxon>
    </lineage>
</organism>
<evidence type="ECO:0000256" key="7">
    <source>
        <dbReference type="ARBA" id="ARBA00047989"/>
    </source>
</evidence>
<dbReference type="EMBL" id="NGUP01000005">
    <property type="protein sequence ID" value="OWS68917.1"/>
    <property type="molecule type" value="Genomic_DNA"/>
</dbReference>
<keyword evidence="12" id="KW-1185">Reference proteome</keyword>
<keyword evidence="4" id="KW-0479">Metal-binding</keyword>
<evidence type="ECO:0000256" key="10">
    <source>
        <dbReference type="RuleBase" id="RU361274"/>
    </source>
</evidence>
<comment type="caution">
    <text evidence="11">The sequence shown here is derived from an EMBL/GenBank/DDBJ whole genome shotgun (WGS) entry which is preliminary data.</text>
</comment>
<dbReference type="AlphaFoldDB" id="A0A254Q1Y1"/>
<dbReference type="InterPro" id="IPR038371">
    <property type="entry name" value="Cu_polyphenol_OxRdtase_sf"/>
</dbReference>
<comment type="catalytic activity">
    <reaction evidence="1">
        <text>inosine + phosphate = alpha-D-ribose 1-phosphate + hypoxanthine</text>
        <dbReference type="Rhea" id="RHEA:27646"/>
        <dbReference type="ChEBI" id="CHEBI:17368"/>
        <dbReference type="ChEBI" id="CHEBI:17596"/>
        <dbReference type="ChEBI" id="CHEBI:43474"/>
        <dbReference type="ChEBI" id="CHEBI:57720"/>
        <dbReference type="EC" id="2.4.2.1"/>
    </reaction>
    <physiologicalReaction direction="left-to-right" evidence="1">
        <dbReference type="Rhea" id="RHEA:27647"/>
    </physiologicalReaction>
</comment>
<sequence length="253" mass="27504">MNAIKPTWPAPGAIHALVTTRQGGVSHSPYDTLNLGDHVGDDPARVIANRQLLRAYVPAEPIWLKQTHRIQVSTPDTRTQFSSKPYEADAAVTNIPDEVLAIMTADCLPVLLSNADGTVIGAAHAGWRGLCDGVLENTVSEMLKLSHQSSAANIIAWMGPAIGPESFEVGEDVVGRFQECGLHDMKQCFLPISNRPGKYLADLYQLARDRLKRAGVESTFGGDLCTVLDQGQFFSYRRDGVTGRFASLIWISS</sequence>
<comment type="similarity">
    <text evidence="2 10">Belongs to the purine nucleoside phosphorylase YfiH/LACC1 family.</text>
</comment>
<dbReference type="GO" id="GO:0005507">
    <property type="term" value="F:copper ion binding"/>
    <property type="evidence" value="ECO:0007669"/>
    <property type="project" value="TreeGrafter"/>
</dbReference>
<evidence type="ECO:0000256" key="4">
    <source>
        <dbReference type="ARBA" id="ARBA00022723"/>
    </source>
</evidence>